<feature type="transmembrane region" description="Helical" evidence="1">
    <location>
        <begin position="51"/>
        <end position="71"/>
    </location>
</feature>
<keyword evidence="1" id="KW-0812">Transmembrane</keyword>
<proteinExistence type="predicted"/>
<feature type="transmembrane region" description="Helical" evidence="1">
    <location>
        <begin position="83"/>
        <end position="99"/>
    </location>
</feature>
<reference evidence="2" key="1">
    <citation type="journal article" date="2021" name="Proc. Natl. Acad. Sci. U.S.A.">
        <title>A Catalog of Tens of Thousands of Viruses from Human Metagenomes Reveals Hidden Associations with Chronic Diseases.</title>
        <authorList>
            <person name="Tisza M.J."/>
            <person name="Buck C.B."/>
        </authorList>
    </citation>
    <scope>NUCLEOTIDE SEQUENCE</scope>
    <source>
        <strain evidence="2">CtwwN25</strain>
    </source>
</reference>
<protein>
    <submittedName>
        <fullName evidence="2">Uncharacterized protein</fullName>
    </submittedName>
</protein>
<name>A0A8S5PQU3_9CAUD</name>
<evidence type="ECO:0000313" key="2">
    <source>
        <dbReference type="EMBL" id="DAE08604.1"/>
    </source>
</evidence>
<organism evidence="2">
    <name type="scientific">Myoviridae sp. ctwwN25</name>
    <dbReference type="NCBI Taxonomy" id="2825209"/>
    <lineage>
        <taxon>Viruses</taxon>
        <taxon>Duplodnaviria</taxon>
        <taxon>Heunggongvirae</taxon>
        <taxon>Uroviricota</taxon>
        <taxon>Caudoviricetes</taxon>
    </lineage>
</organism>
<accession>A0A8S5PQU3</accession>
<sequence length="172" mass="20389">MTKLFVIMKRFSEERRENKIKNTTNFKRIKASEFDIDEGIERLKSLRISMILDYIKGYLMVLTIYLLFQILQMSLLHSYPNRFIMIAGGVLAIVLTYLFNPKPRMLLFMVKDNIAILEQFKKCQEMDNVVLWHILKLHSDSFRLMCEMNEFPGIVPEIIIGNDSEEEEKEDE</sequence>
<keyword evidence="1" id="KW-1133">Transmembrane helix</keyword>
<keyword evidence="1" id="KW-0472">Membrane</keyword>
<evidence type="ECO:0000256" key="1">
    <source>
        <dbReference type="SAM" id="Phobius"/>
    </source>
</evidence>
<dbReference type="EMBL" id="BK015472">
    <property type="protein sequence ID" value="DAE08604.1"/>
    <property type="molecule type" value="Genomic_DNA"/>
</dbReference>